<accession>A0ABV5ZEJ8</accession>
<dbReference type="RefSeq" id="WP_027312122.1">
    <property type="nucleotide sequence ID" value="NZ_JBHLZN010000005.1"/>
</dbReference>
<dbReference type="Proteomes" id="UP001589628">
    <property type="component" value="Unassembled WGS sequence"/>
</dbReference>
<evidence type="ECO:0000313" key="2">
    <source>
        <dbReference type="Proteomes" id="UP001589628"/>
    </source>
</evidence>
<evidence type="ECO:0000313" key="1">
    <source>
        <dbReference type="EMBL" id="MFB9887705.1"/>
    </source>
</evidence>
<proteinExistence type="predicted"/>
<comment type="caution">
    <text evidence="1">The sequence shown here is derived from an EMBL/GenBank/DDBJ whole genome shotgun (WGS) entry which is preliminary data.</text>
</comment>
<reference evidence="1 2" key="1">
    <citation type="submission" date="2024-09" db="EMBL/GenBank/DDBJ databases">
        <authorList>
            <person name="Sun Q."/>
            <person name="Mori K."/>
        </authorList>
    </citation>
    <scope>NUCLEOTIDE SEQUENCE [LARGE SCALE GENOMIC DNA]</scope>
    <source>
        <strain evidence="1 2">ATCC 51285</strain>
    </source>
</reference>
<keyword evidence="2" id="KW-1185">Reference proteome</keyword>
<sequence length="256" mass="28869">MSLGRLLRISFLLILLLVVWSGSYWQLYRLQQWQRPVWVQIHPFNLDQSEAAEAYIKQLSALPWQPGEAFFSQAWQQYKGGSAWLPVRFRLGEPLRVLPPPAPDSQSPLAVMSWSLRLRWWQFWHGSEAKGADIRMYLLLVDPKQHSQVPHSYGLKGVGMGVVHGFASSDMHGSNVVVLVHELLHTLGATDKYDPQSLLPLFPVGYANAMQQPLYPQPAAEIMAGRIALGERQAVIPRSLQQVVMGAQTAAEIGWR</sequence>
<protein>
    <submittedName>
        <fullName evidence="1">Uncharacterized protein</fullName>
    </submittedName>
</protein>
<dbReference type="EMBL" id="JBHLZN010000005">
    <property type="protein sequence ID" value="MFB9887705.1"/>
    <property type="molecule type" value="Genomic_DNA"/>
</dbReference>
<organism evidence="1 2">
    <name type="scientific">Balneatrix alpica</name>
    <dbReference type="NCBI Taxonomy" id="75684"/>
    <lineage>
        <taxon>Bacteria</taxon>
        <taxon>Pseudomonadati</taxon>
        <taxon>Pseudomonadota</taxon>
        <taxon>Gammaproteobacteria</taxon>
        <taxon>Oceanospirillales</taxon>
        <taxon>Balneatrichaceae</taxon>
        <taxon>Balneatrix</taxon>
    </lineage>
</organism>
<gene>
    <name evidence="1" type="ORF">ACFFLH_14910</name>
</gene>
<name>A0ABV5ZEJ8_9GAMM</name>